<reference evidence="8" key="1">
    <citation type="journal article" date="2022" name="bioRxiv">
        <title>Genomics of Preaxostyla Flagellates Illuminates Evolutionary Transitions and the Path Towards Mitochondrial Loss.</title>
        <authorList>
            <person name="Novak L.V.F."/>
            <person name="Treitli S.C."/>
            <person name="Pyrih J."/>
            <person name="Halakuc P."/>
            <person name="Pipaliya S.V."/>
            <person name="Vacek V."/>
            <person name="Brzon O."/>
            <person name="Soukal P."/>
            <person name="Eme L."/>
            <person name="Dacks J.B."/>
            <person name="Karnkowska A."/>
            <person name="Elias M."/>
            <person name="Hampl V."/>
        </authorList>
    </citation>
    <scope>NUCLEOTIDE SEQUENCE</scope>
    <source>
        <strain evidence="8">RCP-MX</strain>
    </source>
</reference>
<name>A0ABQ8UKK1_9EUKA</name>
<keyword evidence="5 7" id="KW-0320">Glycogen biosynthesis</keyword>
<dbReference type="InterPro" id="IPR008631">
    <property type="entry name" value="Glycogen_synth"/>
</dbReference>
<dbReference type="Gene3D" id="3.40.50.2000">
    <property type="entry name" value="Glycogen Phosphorylase B"/>
    <property type="match status" value="2"/>
</dbReference>
<evidence type="ECO:0000313" key="9">
    <source>
        <dbReference type="Proteomes" id="UP001141327"/>
    </source>
</evidence>
<keyword evidence="9" id="KW-1185">Reference proteome</keyword>
<sequence length="624" mass="69003">MLFECSWEVANKVGGVHSVLVSKASEMVATYGAGYVTIGPWLGNASALQFDESTSPPPSIAAFLHFLESVAGLKAHYGSWLVSANPAVFLLEMNPHHDYRADLWRELRIGNISDQDSTTRDAVKFGYTVARFFASYLDFRDGGFTPDPSHPTADLFLTKAQLPVLHVHEWQAGLAVTLLRSWKKQVGLVFTTHATILGRHLCAGGDVQFYQHLPLIDVDREAGSRGIYAQYCIERGAAANAHVLTTVSTVTAQECKYLLKREPDVLTPNGLSSTTYQPASGEAENLHTRYKMMLHEFVRGHWTGQLTFDLNHTIYAFFAGRYEYLNKGIDIFLDALGWLNNALQAMPTLERTVVAFIITPAPTQGWNNATLSGHFAAVKLRQTCDELKATIGNRLFDSVSHGIIPSGSALLTTAEETALKRHLLLQKGHASYMLPPVVTHNMANEHDPILAHLRRLGLANHPTQPVKVVYHPDFLNPSANPILPLEYLDFVRGCHVGVFPSLYEPFGLTPCEAMCCGTPSITSNTSGFARTLVGAVPNPEEVGVFVLDRMNPRPREQIVSDLGELLLKCALMHRPQRANLRLKTEQAAHVLDWKNLIKYIMEAHQLARTRAQPERPSDAASGIM</sequence>
<comment type="similarity">
    <text evidence="2 7">Belongs to the glycosyltransferase 3 family.</text>
</comment>
<dbReference type="EMBL" id="JAPMOS010000032">
    <property type="protein sequence ID" value="KAJ4458237.1"/>
    <property type="molecule type" value="Genomic_DNA"/>
</dbReference>
<comment type="caution">
    <text evidence="8">The sequence shown here is derived from an EMBL/GenBank/DDBJ whole genome shotgun (WGS) entry which is preliminary data.</text>
</comment>
<dbReference type="Proteomes" id="UP001141327">
    <property type="component" value="Unassembled WGS sequence"/>
</dbReference>
<dbReference type="Pfam" id="PF05693">
    <property type="entry name" value="Glycogen_syn"/>
    <property type="match status" value="1"/>
</dbReference>
<gene>
    <name evidence="8" type="ORF">PAPYR_6056</name>
</gene>
<evidence type="ECO:0000256" key="4">
    <source>
        <dbReference type="ARBA" id="ARBA00022679"/>
    </source>
</evidence>
<organism evidence="8 9">
    <name type="scientific">Paratrimastix pyriformis</name>
    <dbReference type="NCBI Taxonomy" id="342808"/>
    <lineage>
        <taxon>Eukaryota</taxon>
        <taxon>Metamonada</taxon>
        <taxon>Preaxostyla</taxon>
        <taxon>Paratrimastigidae</taxon>
        <taxon>Paratrimastix</taxon>
    </lineage>
</organism>
<accession>A0ABQ8UKK1</accession>
<evidence type="ECO:0000313" key="8">
    <source>
        <dbReference type="EMBL" id="KAJ4458237.1"/>
    </source>
</evidence>
<protein>
    <recommendedName>
        <fullName evidence="7">Glycogen [starch] synthase</fullName>
        <ecNumber evidence="7">2.4.1.11</ecNumber>
    </recommendedName>
</protein>
<evidence type="ECO:0000256" key="5">
    <source>
        <dbReference type="ARBA" id="ARBA00023056"/>
    </source>
</evidence>
<comment type="function">
    <text evidence="7">Transfers the glycosyl residue from UDP-Glc to the non-reducing end of alpha-1,4-glucan.</text>
</comment>
<proteinExistence type="inferred from homology"/>
<dbReference type="SUPFAM" id="SSF53756">
    <property type="entry name" value="UDP-Glycosyltransferase/glycogen phosphorylase"/>
    <property type="match status" value="2"/>
</dbReference>
<keyword evidence="3 7" id="KW-0328">Glycosyltransferase</keyword>
<evidence type="ECO:0000256" key="2">
    <source>
        <dbReference type="ARBA" id="ARBA00010686"/>
    </source>
</evidence>
<dbReference type="EC" id="2.4.1.11" evidence="7"/>
<comment type="catalytic activity">
    <reaction evidence="6">
        <text>[(1-&gt;4)-alpha-D-glucosyl](n) + UDP-alpha-D-glucose = [(1-&gt;4)-alpha-D-glucosyl](n+1) + UDP + H(+)</text>
        <dbReference type="Rhea" id="RHEA:18549"/>
        <dbReference type="Rhea" id="RHEA-COMP:9584"/>
        <dbReference type="Rhea" id="RHEA-COMP:9587"/>
        <dbReference type="ChEBI" id="CHEBI:15378"/>
        <dbReference type="ChEBI" id="CHEBI:15444"/>
        <dbReference type="ChEBI" id="CHEBI:58223"/>
        <dbReference type="ChEBI" id="CHEBI:58885"/>
        <dbReference type="EC" id="2.4.1.11"/>
    </reaction>
    <physiologicalReaction direction="left-to-right" evidence="6">
        <dbReference type="Rhea" id="RHEA:18550"/>
    </physiologicalReaction>
</comment>
<dbReference type="Gene3D" id="6.10.260.10">
    <property type="match status" value="1"/>
</dbReference>
<evidence type="ECO:0000256" key="6">
    <source>
        <dbReference type="ARBA" id="ARBA00047345"/>
    </source>
</evidence>
<evidence type="ECO:0000256" key="7">
    <source>
        <dbReference type="RuleBase" id="RU363104"/>
    </source>
</evidence>
<comment type="pathway">
    <text evidence="1 7">Glycan biosynthesis; glycogen biosynthesis.</text>
</comment>
<dbReference type="PANTHER" id="PTHR10176">
    <property type="entry name" value="GLYCOGEN SYNTHASE"/>
    <property type="match status" value="1"/>
</dbReference>
<evidence type="ECO:0000256" key="1">
    <source>
        <dbReference type="ARBA" id="ARBA00004964"/>
    </source>
</evidence>
<dbReference type="PANTHER" id="PTHR10176:SF3">
    <property type="entry name" value="GLYCOGEN [STARCH] SYNTHASE"/>
    <property type="match status" value="1"/>
</dbReference>
<keyword evidence="4 7" id="KW-0808">Transferase</keyword>
<evidence type="ECO:0000256" key="3">
    <source>
        <dbReference type="ARBA" id="ARBA00022676"/>
    </source>
</evidence>